<dbReference type="GO" id="GO:0000156">
    <property type="term" value="F:phosphorelay response regulator activity"/>
    <property type="evidence" value="ECO:0007669"/>
    <property type="project" value="TreeGrafter"/>
</dbReference>
<evidence type="ECO:0000259" key="11">
    <source>
        <dbReference type="PROSITE" id="PS51755"/>
    </source>
</evidence>
<evidence type="ECO:0000256" key="7">
    <source>
        <dbReference type="ARBA" id="ARBA00023163"/>
    </source>
</evidence>
<dbReference type="SMART" id="SM00862">
    <property type="entry name" value="Trans_reg_C"/>
    <property type="match status" value="1"/>
</dbReference>
<feature type="domain" description="Response regulatory" evidence="10">
    <location>
        <begin position="20"/>
        <end position="134"/>
    </location>
</feature>
<sequence>MLATDVGHPGQSLNRCQTMRILLVEDDTMIATAVMKGLRQDGWTVDHVGDGQRALDALAVESYDALLLDLGLPRRDGIDVLRTLRGRGQTLPVLIATARDAVADRVKGLDAGADDYLVKPFDLDELAARLRALVRRQAGRSEPLLRHGGIVLDPATRQITCDGTPVMLSAREYAVLEALLNRPGAVLSKSQLEERIYGWGEEVASNAVEVHIHGLRKKLGADAIRTVRGVGYMMPAQTNESPNGGMSAPEAN</sequence>
<keyword evidence="3 8" id="KW-0597">Phosphoprotein</keyword>
<dbReference type="PROSITE" id="PS50110">
    <property type="entry name" value="RESPONSE_REGULATORY"/>
    <property type="match status" value="1"/>
</dbReference>
<dbReference type="Gene3D" id="6.10.250.690">
    <property type="match status" value="1"/>
</dbReference>
<feature type="DNA-binding region" description="OmpR/PhoB-type" evidence="9">
    <location>
        <begin position="142"/>
        <end position="236"/>
    </location>
</feature>
<evidence type="ECO:0000256" key="2">
    <source>
        <dbReference type="ARBA" id="ARBA00022490"/>
    </source>
</evidence>
<dbReference type="Gene3D" id="3.40.50.2300">
    <property type="match status" value="1"/>
</dbReference>
<dbReference type="PANTHER" id="PTHR48111">
    <property type="entry name" value="REGULATOR OF RPOS"/>
    <property type="match status" value="1"/>
</dbReference>
<dbReference type="InterPro" id="IPR011006">
    <property type="entry name" value="CheY-like_superfamily"/>
</dbReference>
<evidence type="ECO:0000256" key="5">
    <source>
        <dbReference type="ARBA" id="ARBA00023015"/>
    </source>
</evidence>
<gene>
    <name evidence="12" type="primary">qseB_2</name>
    <name evidence="12" type="ORF">PCO31010_04205</name>
</gene>
<dbReference type="InterPro" id="IPR036388">
    <property type="entry name" value="WH-like_DNA-bd_sf"/>
</dbReference>
<dbReference type="FunFam" id="3.40.50.2300:FF:000002">
    <property type="entry name" value="DNA-binding response regulator PhoP"/>
    <property type="match status" value="1"/>
</dbReference>
<dbReference type="SUPFAM" id="SSF52172">
    <property type="entry name" value="CheY-like"/>
    <property type="match status" value="1"/>
</dbReference>
<dbReference type="InterPro" id="IPR039420">
    <property type="entry name" value="WalR-like"/>
</dbReference>
<keyword evidence="6 9" id="KW-0238">DNA-binding</keyword>
<evidence type="ECO:0000256" key="8">
    <source>
        <dbReference type="PROSITE-ProRule" id="PRU00169"/>
    </source>
</evidence>
<proteinExistence type="predicted"/>
<dbReference type="PROSITE" id="PS51755">
    <property type="entry name" value="OMPR_PHOB"/>
    <property type="match status" value="1"/>
</dbReference>
<dbReference type="Gene3D" id="1.10.10.10">
    <property type="entry name" value="Winged helix-like DNA-binding domain superfamily/Winged helix DNA-binding domain"/>
    <property type="match status" value="1"/>
</dbReference>
<evidence type="ECO:0000259" key="10">
    <source>
        <dbReference type="PROSITE" id="PS50110"/>
    </source>
</evidence>
<dbReference type="PANTHER" id="PTHR48111:SF35">
    <property type="entry name" value="TRANSCRIPTIONAL REGULATORY PROTEIN QSEB"/>
    <property type="match status" value="1"/>
</dbReference>
<keyword evidence="4" id="KW-0902">Two-component regulatory system</keyword>
<protein>
    <submittedName>
        <fullName evidence="12">Transcriptional regulatory protein QseB</fullName>
    </submittedName>
</protein>
<dbReference type="Proteomes" id="UP000343335">
    <property type="component" value="Unassembled WGS sequence"/>
</dbReference>
<organism evidence="12 13">
    <name type="scientific">Pandoraea commovens</name>
    <dbReference type="NCBI Taxonomy" id="2508289"/>
    <lineage>
        <taxon>Bacteria</taxon>
        <taxon>Pseudomonadati</taxon>
        <taxon>Pseudomonadota</taxon>
        <taxon>Betaproteobacteria</taxon>
        <taxon>Burkholderiales</taxon>
        <taxon>Burkholderiaceae</taxon>
        <taxon>Pandoraea</taxon>
    </lineage>
</organism>
<evidence type="ECO:0000256" key="6">
    <source>
        <dbReference type="ARBA" id="ARBA00023125"/>
    </source>
</evidence>
<dbReference type="InterPro" id="IPR001867">
    <property type="entry name" value="OmpR/PhoB-type_DNA-bd"/>
</dbReference>
<accession>A0A5E4Y017</accession>
<dbReference type="Pfam" id="PF00072">
    <property type="entry name" value="Response_reg"/>
    <property type="match status" value="1"/>
</dbReference>
<dbReference type="EMBL" id="CABPSA010000008">
    <property type="protein sequence ID" value="VVE41984.1"/>
    <property type="molecule type" value="Genomic_DNA"/>
</dbReference>
<dbReference type="GO" id="GO:0032993">
    <property type="term" value="C:protein-DNA complex"/>
    <property type="evidence" value="ECO:0007669"/>
    <property type="project" value="TreeGrafter"/>
</dbReference>
<dbReference type="CDD" id="cd17624">
    <property type="entry name" value="REC_OmpR_PmrA-like"/>
    <property type="match status" value="1"/>
</dbReference>
<comment type="subcellular location">
    <subcellularLocation>
        <location evidence="1">Cytoplasm</location>
    </subcellularLocation>
</comment>
<keyword evidence="2" id="KW-0963">Cytoplasm</keyword>
<dbReference type="GO" id="GO:0000976">
    <property type="term" value="F:transcription cis-regulatory region binding"/>
    <property type="evidence" value="ECO:0007669"/>
    <property type="project" value="TreeGrafter"/>
</dbReference>
<dbReference type="AlphaFoldDB" id="A0A5E4Y017"/>
<dbReference type="GO" id="GO:0006355">
    <property type="term" value="P:regulation of DNA-templated transcription"/>
    <property type="evidence" value="ECO:0007669"/>
    <property type="project" value="InterPro"/>
</dbReference>
<name>A0A5E4Y017_9BURK</name>
<evidence type="ECO:0000256" key="3">
    <source>
        <dbReference type="ARBA" id="ARBA00022553"/>
    </source>
</evidence>
<evidence type="ECO:0000313" key="12">
    <source>
        <dbReference type="EMBL" id="VVE41984.1"/>
    </source>
</evidence>
<keyword evidence="7" id="KW-0804">Transcription</keyword>
<dbReference type="InterPro" id="IPR001789">
    <property type="entry name" value="Sig_transdc_resp-reg_receiver"/>
</dbReference>
<reference evidence="12 13" key="1">
    <citation type="submission" date="2019-08" db="EMBL/GenBank/DDBJ databases">
        <authorList>
            <person name="Peeters C."/>
        </authorList>
    </citation>
    <scope>NUCLEOTIDE SEQUENCE [LARGE SCALE GENOMIC DNA]</scope>
    <source>
        <strain evidence="12 13">LMG 31010</strain>
    </source>
</reference>
<evidence type="ECO:0000256" key="9">
    <source>
        <dbReference type="PROSITE-ProRule" id="PRU01091"/>
    </source>
</evidence>
<evidence type="ECO:0000256" key="1">
    <source>
        <dbReference type="ARBA" id="ARBA00004496"/>
    </source>
</evidence>
<feature type="modified residue" description="4-aspartylphosphate" evidence="8">
    <location>
        <position position="69"/>
    </location>
</feature>
<dbReference type="Pfam" id="PF00486">
    <property type="entry name" value="Trans_reg_C"/>
    <property type="match status" value="1"/>
</dbReference>
<evidence type="ECO:0000256" key="4">
    <source>
        <dbReference type="ARBA" id="ARBA00023012"/>
    </source>
</evidence>
<dbReference type="SMART" id="SM00448">
    <property type="entry name" value="REC"/>
    <property type="match status" value="1"/>
</dbReference>
<evidence type="ECO:0000313" key="13">
    <source>
        <dbReference type="Proteomes" id="UP000343335"/>
    </source>
</evidence>
<keyword evidence="5" id="KW-0805">Transcription regulation</keyword>
<dbReference type="CDD" id="cd00383">
    <property type="entry name" value="trans_reg_C"/>
    <property type="match status" value="1"/>
</dbReference>
<dbReference type="GO" id="GO:0005829">
    <property type="term" value="C:cytosol"/>
    <property type="evidence" value="ECO:0007669"/>
    <property type="project" value="TreeGrafter"/>
</dbReference>
<feature type="domain" description="OmpR/PhoB-type" evidence="11">
    <location>
        <begin position="142"/>
        <end position="236"/>
    </location>
</feature>